<evidence type="ECO:0000256" key="4">
    <source>
        <dbReference type="ARBA" id="ARBA00023163"/>
    </source>
</evidence>
<reference evidence="7" key="1">
    <citation type="submission" date="2016-01" db="EMBL/GenBank/DDBJ databases">
        <title>Draft genome of Chromobacterium sp. F49.</title>
        <authorList>
            <person name="Hong K.W."/>
        </authorList>
    </citation>
    <scope>NUCLEOTIDE SEQUENCE [LARGE SCALE GENOMIC DNA]</scope>
    <source>
        <strain evidence="7">CN3</strain>
    </source>
</reference>
<evidence type="ECO:0000256" key="1">
    <source>
        <dbReference type="ARBA" id="ARBA00009437"/>
    </source>
</evidence>
<keyword evidence="2" id="KW-0805">Transcription regulation</keyword>
<evidence type="ECO:0000256" key="3">
    <source>
        <dbReference type="ARBA" id="ARBA00023125"/>
    </source>
</evidence>
<dbReference type="Proteomes" id="UP000076609">
    <property type="component" value="Unassembled WGS sequence"/>
</dbReference>
<evidence type="ECO:0000256" key="2">
    <source>
        <dbReference type="ARBA" id="ARBA00023015"/>
    </source>
</evidence>
<proteinExistence type="inferred from homology"/>
<comment type="similarity">
    <text evidence="1">Belongs to the LysR transcriptional regulatory family.</text>
</comment>
<evidence type="ECO:0000313" key="7">
    <source>
        <dbReference type="Proteomes" id="UP000076609"/>
    </source>
</evidence>
<keyword evidence="4" id="KW-0804">Transcription</keyword>
<dbReference type="PRINTS" id="PR00039">
    <property type="entry name" value="HTHLYSR"/>
</dbReference>
<gene>
    <name evidence="6" type="ORF">AVT10_16995</name>
</gene>
<dbReference type="Gene3D" id="3.40.190.10">
    <property type="entry name" value="Periplasmic binding protein-like II"/>
    <property type="match status" value="2"/>
</dbReference>
<accession>A0ABR5YD44</accession>
<protein>
    <recommendedName>
        <fullName evidence="5">HTH lysR-type domain-containing protein</fullName>
    </recommendedName>
</protein>
<evidence type="ECO:0000259" key="5">
    <source>
        <dbReference type="PROSITE" id="PS50931"/>
    </source>
</evidence>
<organism evidence="6 7">
    <name type="scientific">Sphingomonas hankookensis</name>
    <dbReference type="NCBI Taxonomy" id="563996"/>
    <lineage>
        <taxon>Bacteria</taxon>
        <taxon>Pseudomonadati</taxon>
        <taxon>Pseudomonadota</taxon>
        <taxon>Alphaproteobacteria</taxon>
        <taxon>Sphingomonadales</taxon>
        <taxon>Sphingomonadaceae</taxon>
        <taxon>Sphingomonas</taxon>
    </lineage>
</organism>
<dbReference type="Pfam" id="PF00126">
    <property type="entry name" value="HTH_1"/>
    <property type="match status" value="1"/>
</dbReference>
<comment type="caution">
    <text evidence="6">The sequence shown here is derived from an EMBL/GenBank/DDBJ whole genome shotgun (WGS) entry which is preliminary data.</text>
</comment>
<keyword evidence="3" id="KW-0238">DNA-binding</keyword>
<dbReference type="SUPFAM" id="SSF53850">
    <property type="entry name" value="Periplasmic binding protein-like II"/>
    <property type="match status" value="1"/>
</dbReference>
<dbReference type="PROSITE" id="PS50931">
    <property type="entry name" value="HTH_LYSR"/>
    <property type="match status" value="1"/>
</dbReference>
<evidence type="ECO:0000313" key="6">
    <source>
        <dbReference type="EMBL" id="KZE11879.1"/>
    </source>
</evidence>
<dbReference type="EMBL" id="LQQO01000033">
    <property type="protein sequence ID" value="KZE11879.1"/>
    <property type="molecule type" value="Genomic_DNA"/>
</dbReference>
<dbReference type="InterPro" id="IPR050389">
    <property type="entry name" value="LysR-type_TF"/>
</dbReference>
<dbReference type="InterPro" id="IPR000847">
    <property type="entry name" value="LysR_HTH_N"/>
</dbReference>
<sequence>MQIIGLNDTARVDYNLVTAFLAIWRERSVSRAAAHLNLSQSAVSGSLARLRRMVDDPLFVRSRDGMQPTPRAIEIAPSLEAALAQMHDALSPQRAFAPAELARAVTIGMSDDFMLACGPALLHRVAVAAPRASIIIRQCNRQTIEDDLESGRIELAMVASPARRSRTTRQLEIGTSGYRCLVDPAWVDVLHPMTLDAYVGLPHVLVSYSGRSGAVDQALAAIGRTRHVAAALTQFAALPSFLLGSARVATLPSHAALALCRHAPLHSFDPPMAMERYPVALLWRRDRDADPTSGWLRELLRDAWREGGAEPADAR</sequence>
<dbReference type="InterPro" id="IPR036388">
    <property type="entry name" value="WH-like_DNA-bd_sf"/>
</dbReference>
<dbReference type="Pfam" id="PF03466">
    <property type="entry name" value="LysR_substrate"/>
    <property type="match status" value="1"/>
</dbReference>
<feature type="domain" description="HTH lysR-type" evidence="5">
    <location>
        <begin position="12"/>
        <end position="69"/>
    </location>
</feature>
<keyword evidence="7" id="KW-1185">Reference proteome</keyword>
<dbReference type="PANTHER" id="PTHR30118">
    <property type="entry name" value="HTH-TYPE TRANSCRIPTIONAL REGULATOR LEUO-RELATED"/>
    <property type="match status" value="1"/>
</dbReference>
<dbReference type="InterPro" id="IPR005119">
    <property type="entry name" value="LysR_subst-bd"/>
</dbReference>
<name>A0ABR5YD44_9SPHN</name>
<dbReference type="Gene3D" id="1.10.10.10">
    <property type="entry name" value="Winged helix-like DNA-binding domain superfamily/Winged helix DNA-binding domain"/>
    <property type="match status" value="1"/>
</dbReference>
<dbReference type="PANTHER" id="PTHR30118:SF15">
    <property type="entry name" value="TRANSCRIPTIONAL REGULATORY PROTEIN"/>
    <property type="match status" value="1"/>
</dbReference>
<dbReference type="InterPro" id="IPR036390">
    <property type="entry name" value="WH_DNA-bd_sf"/>
</dbReference>
<dbReference type="SUPFAM" id="SSF46785">
    <property type="entry name" value="Winged helix' DNA-binding domain"/>
    <property type="match status" value="1"/>
</dbReference>